<dbReference type="Proteomes" id="UP000189733">
    <property type="component" value="Unassembled WGS sequence"/>
</dbReference>
<keyword evidence="1" id="KW-1133">Transmembrane helix</keyword>
<dbReference type="Gene3D" id="2.60.450.10">
    <property type="entry name" value="Lipopolysaccharide (LPS) transport protein A like domain"/>
    <property type="match status" value="1"/>
</dbReference>
<name>A0A1T4W8F9_9BACT</name>
<dbReference type="PANTHER" id="PTHR30189">
    <property type="entry name" value="LPS-ASSEMBLY PROTEIN"/>
    <property type="match status" value="1"/>
</dbReference>
<dbReference type="HAMAP" id="MF_01411">
    <property type="entry name" value="LPS_assembly_LptD"/>
    <property type="match status" value="1"/>
</dbReference>
<protein>
    <submittedName>
        <fullName evidence="3">LPS-assembly protein</fullName>
    </submittedName>
</protein>
<dbReference type="STRING" id="1121442.SAMN02745702_01760"/>
<evidence type="ECO:0000256" key="1">
    <source>
        <dbReference type="SAM" id="Phobius"/>
    </source>
</evidence>
<proteinExistence type="inferred from homology"/>
<reference evidence="3 4" key="1">
    <citation type="submission" date="2017-02" db="EMBL/GenBank/DDBJ databases">
        <authorList>
            <person name="Peterson S.W."/>
        </authorList>
    </citation>
    <scope>NUCLEOTIDE SEQUENCE [LARGE SCALE GENOMIC DNA]</scope>
    <source>
        <strain evidence="3 4">DSM 18034</strain>
    </source>
</reference>
<dbReference type="GO" id="GO:0009279">
    <property type="term" value="C:cell outer membrane"/>
    <property type="evidence" value="ECO:0007669"/>
    <property type="project" value="InterPro"/>
</dbReference>
<feature type="transmembrane region" description="Helical" evidence="1">
    <location>
        <begin position="30"/>
        <end position="50"/>
    </location>
</feature>
<sequence>MTHWPDFTLPYNAWTLIITMVSLQLLKKSVLSPTAAILLALAFVFSGFVATPASADILSDKVANSEGEKGTEPWQLKADKISADHDPEIIEAEGHVVLIQEKRTLRADYARYYRKTGWVYLKGNVDISWSKDRLTADEAEFDLNSRKGWLKDGFVYIDDAHLYFSGARIEKHEGDTYSFRDATVTSCDKPEDAWSFDLDKGEITIEGYAWLEGATFNVADVPVAYSPYLILPAKTKRQSGLLMPSFGTSSRNGFFYNQPIYWAIDEESDATFYENYMNLRGLNQGIEYRHTPNANTKGLWRFDWLNDKKVAKTEEQADDQFQNDGLTRPNRNRFWFRGMYNGYVFDPQWKLRMNVDYASDQDYLREFKNDLTGFEKTDDLFEREFGRDIDDSDSLTRTSTLLATRSWNRVGLATKIEYTQDFRFMNGNGGDEDDPTLQRLPELYGFVWKDRLFKDIPVEFMLDSSAGYYYRAKGDSGSRIDMTPALSAPLELGPISIIPSVAFRETLYMEGTYEDNPEADSFEARHLPTYEVTAFTEMARVFQLDNDKLVPSAENVGNSGWTAIRHAIQPRIDYTLTPYLSQKDNPFFDDVDRLPASNEITYSLTNVLDRKQERVIAKKDGDDLSYIRVADYLDFFNLRVQQSYDQREATRDNERDKYERRPFSDVLIEAIFNFNSQLSWTSRSQISPYIGDVTEHEHFLTYRPIDRFQVRFGLDFQEAIDEYKRQNRGRLRQSRLGIDWAINKNWFVSMEYRADIEHSKDLEKTLRLLYREQCYGLELRLDADDNETRVEGRVTLLGLTL</sequence>
<dbReference type="AlphaFoldDB" id="A0A1T4W8F9"/>
<dbReference type="GO" id="GO:1990351">
    <property type="term" value="C:transporter complex"/>
    <property type="evidence" value="ECO:0007669"/>
    <property type="project" value="TreeGrafter"/>
</dbReference>
<keyword evidence="4" id="KW-1185">Reference proteome</keyword>
<evidence type="ECO:0000259" key="2">
    <source>
        <dbReference type="Pfam" id="PF04453"/>
    </source>
</evidence>
<dbReference type="GO" id="GO:0043165">
    <property type="term" value="P:Gram-negative-bacterium-type cell outer membrane assembly"/>
    <property type="evidence" value="ECO:0007669"/>
    <property type="project" value="InterPro"/>
</dbReference>
<gene>
    <name evidence="3" type="ORF">SAMN02745702_01760</name>
</gene>
<evidence type="ECO:0000313" key="4">
    <source>
        <dbReference type="Proteomes" id="UP000189733"/>
    </source>
</evidence>
<dbReference type="Pfam" id="PF04453">
    <property type="entry name" value="LptD"/>
    <property type="match status" value="1"/>
</dbReference>
<dbReference type="PANTHER" id="PTHR30189:SF1">
    <property type="entry name" value="LPS-ASSEMBLY PROTEIN LPTD"/>
    <property type="match status" value="1"/>
</dbReference>
<dbReference type="GO" id="GO:0015920">
    <property type="term" value="P:lipopolysaccharide transport"/>
    <property type="evidence" value="ECO:0007669"/>
    <property type="project" value="InterPro"/>
</dbReference>
<accession>A0A1T4W8F9</accession>
<dbReference type="EMBL" id="FUYA01000005">
    <property type="protein sequence ID" value="SKA72981.1"/>
    <property type="molecule type" value="Genomic_DNA"/>
</dbReference>
<keyword evidence="1" id="KW-0472">Membrane</keyword>
<feature type="domain" description="LptD C-terminal" evidence="2">
    <location>
        <begin position="332"/>
        <end position="746"/>
    </location>
</feature>
<dbReference type="InterPro" id="IPR050218">
    <property type="entry name" value="LptD"/>
</dbReference>
<organism evidence="3 4">
    <name type="scientific">Desulfobaculum bizertense DSM 18034</name>
    <dbReference type="NCBI Taxonomy" id="1121442"/>
    <lineage>
        <taxon>Bacteria</taxon>
        <taxon>Pseudomonadati</taxon>
        <taxon>Thermodesulfobacteriota</taxon>
        <taxon>Desulfovibrionia</taxon>
        <taxon>Desulfovibrionales</taxon>
        <taxon>Desulfovibrionaceae</taxon>
        <taxon>Desulfobaculum</taxon>
    </lineage>
</organism>
<evidence type="ECO:0000313" key="3">
    <source>
        <dbReference type="EMBL" id="SKA72981.1"/>
    </source>
</evidence>
<dbReference type="InterPro" id="IPR020889">
    <property type="entry name" value="LipoPS_assembly_LptD"/>
</dbReference>
<keyword evidence="1" id="KW-0812">Transmembrane</keyword>
<dbReference type="InterPro" id="IPR007543">
    <property type="entry name" value="LptD_C"/>
</dbReference>